<dbReference type="OrthoDB" id="3296614at2"/>
<organism evidence="1 2">
    <name type="scientific">Trueperella bialowiezensis</name>
    <dbReference type="NCBI Taxonomy" id="312285"/>
    <lineage>
        <taxon>Bacteria</taxon>
        <taxon>Bacillati</taxon>
        <taxon>Actinomycetota</taxon>
        <taxon>Actinomycetes</taxon>
        <taxon>Actinomycetales</taxon>
        <taxon>Actinomycetaceae</taxon>
        <taxon>Trueperella</taxon>
    </lineage>
</organism>
<evidence type="ECO:0000313" key="2">
    <source>
        <dbReference type="Proteomes" id="UP000269542"/>
    </source>
</evidence>
<gene>
    <name evidence="1" type="ORF">NCTC13354_01192</name>
</gene>
<dbReference type="RefSeq" id="WP_126416587.1">
    <property type="nucleotide sequence ID" value="NZ_LR134476.1"/>
</dbReference>
<accession>A0A3S4X654</accession>
<evidence type="ECO:0000313" key="1">
    <source>
        <dbReference type="EMBL" id="VEI13477.1"/>
    </source>
</evidence>
<reference evidence="1 2" key="1">
    <citation type="submission" date="2018-12" db="EMBL/GenBank/DDBJ databases">
        <authorList>
            <consortium name="Pathogen Informatics"/>
        </authorList>
    </citation>
    <scope>NUCLEOTIDE SEQUENCE [LARGE SCALE GENOMIC DNA]</scope>
    <source>
        <strain evidence="1 2">NCTC13354</strain>
    </source>
</reference>
<protein>
    <submittedName>
        <fullName evidence="1">Uncharacterized protein</fullName>
    </submittedName>
</protein>
<dbReference type="KEGG" id="tbw:NCTC13354_01192"/>
<name>A0A3S4X654_9ACTO</name>
<dbReference type="AlphaFoldDB" id="A0A3S4X654"/>
<proteinExistence type="predicted"/>
<keyword evidence="2" id="KW-1185">Reference proteome</keyword>
<dbReference type="EMBL" id="LR134476">
    <property type="protein sequence ID" value="VEI13477.1"/>
    <property type="molecule type" value="Genomic_DNA"/>
</dbReference>
<dbReference type="Proteomes" id="UP000269542">
    <property type="component" value="Chromosome"/>
</dbReference>
<sequence>MSDRIRIADTKPYDVPSSLEALHGPGLGGVLHLGHEIIWAPHSQTIHLATLDDATFAYTAIINEATAADQERLLNKDLLLEVWPALTLPWRVYELWEERFPELPRNELSHAFLQR</sequence>